<reference evidence="3 5" key="2">
    <citation type="submission" date="2018-04" db="EMBL/GenBank/DDBJ databases">
        <title>Genomic sequence of a freshwater isolate of Shewanella morhuae.</title>
        <authorList>
            <person name="Castillo D.E."/>
            <person name="Gram L."/>
        </authorList>
    </citation>
    <scope>NUCLEOTIDE SEQUENCE [LARGE SCALE GENOMIC DNA]</scope>
    <source>
        <strain evidence="3 5">CW7</strain>
    </source>
</reference>
<comment type="similarity">
    <text evidence="1 2">Belongs to the BolA/IbaG family.</text>
</comment>
<evidence type="ECO:0000313" key="4">
    <source>
        <dbReference type="EMBL" id="SUI93517.1"/>
    </source>
</evidence>
<dbReference type="Pfam" id="PF01722">
    <property type="entry name" value="BolA"/>
    <property type="match status" value="1"/>
</dbReference>
<sequence>MECSLIEQILRDALGLEEVHASSDGSHYKVIAVGECFDGMSRVKQQQAIYAPLTAHIANGELHALTIKAFTPTQWKREKVFNMPS</sequence>
<dbReference type="PIRSF" id="PIRSF003113">
    <property type="entry name" value="BolA"/>
    <property type="match status" value="1"/>
</dbReference>
<dbReference type="Gene3D" id="3.30.300.90">
    <property type="entry name" value="BolA-like"/>
    <property type="match status" value="1"/>
</dbReference>
<dbReference type="RefSeq" id="WP_107881599.1">
    <property type="nucleotide sequence ID" value="NZ_BPFE01000014.1"/>
</dbReference>
<proteinExistence type="inferred from homology"/>
<evidence type="ECO:0000256" key="1">
    <source>
        <dbReference type="ARBA" id="ARBA00005578"/>
    </source>
</evidence>
<evidence type="ECO:0000256" key="2">
    <source>
        <dbReference type="RuleBase" id="RU003860"/>
    </source>
</evidence>
<dbReference type="EMBL" id="PYSG01000002">
    <property type="protein sequence ID" value="PTA49245.1"/>
    <property type="molecule type" value="Genomic_DNA"/>
</dbReference>
<dbReference type="InterPro" id="IPR050961">
    <property type="entry name" value="BolA/IbaG_stress_morph_reg"/>
</dbReference>
<evidence type="ECO:0000313" key="5">
    <source>
        <dbReference type="Proteomes" id="UP000240506"/>
    </source>
</evidence>
<evidence type="ECO:0000313" key="6">
    <source>
        <dbReference type="Proteomes" id="UP000255061"/>
    </source>
</evidence>
<keyword evidence="5" id="KW-1185">Reference proteome</keyword>
<organism evidence="4 6">
    <name type="scientific">Shewanella morhuae</name>
    <dbReference type="NCBI Taxonomy" id="365591"/>
    <lineage>
        <taxon>Bacteria</taxon>
        <taxon>Pseudomonadati</taxon>
        <taxon>Pseudomonadota</taxon>
        <taxon>Gammaproteobacteria</taxon>
        <taxon>Alteromonadales</taxon>
        <taxon>Shewanellaceae</taxon>
        <taxon>Shewanella</taxon>
    </lineage>
</organism>
<dbReference type="InterPro" id="IPR002634">
    <property type="entry name" value="BolA"/>
</dbReference>
<dbReference type="Proteomes" id="UP000255061">
    <property type="component" value="Unassembled WGS sequence"/>
</dbReference>
<dbReference type="Proteomes" id="UP000240506">
    <property type="component" value="Unassembled WGS sequence"/>
</dbReference>
<dbReference type="InterPro" id="IPR036065">
    <property type="entry name" value="BolA-like_sf"/>
</dbReference>
<evidence type="ECO:0000313" key="3">
    <source>
        <dbReference type="EMBL" id="PTA49245.1"/>
    </source>
</evidence>
<reference evidence="4 6" key="3">
    <citation type="submission" date="2018-06" db="EMBL/GenBank/DDBJ databases">
        <authorList>
            <consortium name="Pathogen Informatics"/>
            <person name="Doyle S."/>
        </authorList>
    </citation>
    <scope>NUCLEOTIDE SEQUENCE [LARGE SCALE GENOMIC DNA]</scope>
    <source>
        <strain evidence="4 6">NCTC10736</strain>
    </source>
</reference>
<accession>A0A380B7E0</accession>
<reference evidence="3 5" key="1">
    <citation type="submission" date="2018-03" db="EMBL/GenBank/DDBJ databases">
        <authorList>
            <person name="Dailey F.E."/>
        </authorList>
    </citation>
    <scope>NUCLEOTIDE SEQUENCE [LARGE SCALE GENOMIC DNA]</scope>
    <source>
        <strain evidence="3 5">CW7</strain>
    </source>
</reference>
<name>A0A380B7E0_9GAMM</name>
<dbReference type="SUPFAM" id="SSF82657">
    <property type="entry name" value="BolA-like"/>
    <property type="match status" value="1"/>
</dbReference>
<protein>
    <submittedName>
        <fullName evidence="4">Transcriptional regulator BolA</fullName>
    </submittedName>
</protein>
<dbReference type="PANTHER" id="PTHR46229">
    <property type="entry name" value="BOLA TRANSCRIPTION REGULATOR"/>
    <property type="match status" value="1"/>
</dbReference>
<gene>
    <name evidence="4" type="primary">yrbA</name>
    <name evidence="3" type="ORF">C9I43_01240</name>
    <name evidence="4" type="ORF">NCTC10736_03714</name>
</gene>
<dbReference type="AlphaFoldDB" id="A0A380B7E0"/>
<dbReference type="EMBL" id="UGYV01000001">
    <property type="protein sequence ID" value="SUI93517.1"/>
    <property type="molecule type" value="Genomic_DNA"/>
</dbReference>
<dbReference type="PANTHER" id="PTHR46229:SF4">
    <property type="entry name" value="ACID STRESS PROTEIN IBAG"/>
    <property type="match status" value="1"/>
</dbReference>